<keyword evidence="5" id="KW-0812">Transmembrane</keyword>
<evidence type="ECO:0000256" key="7">
    <source>
        <dbReference type="ARBA" id="ARBA00023136"/>
    </source>
</evidence>
<accession>E3NJE2</accession>
<dbReference type="eggNOG" id="KOG4735">
    <property type="taxonomic scope" value="Eukaryota"/>
</dbReference>
<dbReference type="EC" id="2.4.1.-" evidence="8"/>
<name>E3NJE2_CAERE</name>
<dbReference type="GO" id="GO:0016020">
    <property type="term" value="C:membrane"/>
    <property type="evidence" value="ECO:0007669"/>
    <property type="project" value="UniProtKB-SubCell"/>
</dbReference>
<evidence type="ECO:0000256" key="6">
    <source>
        <dbReference type="ARBA" id="ARBA00022989"/>
    </source>
</evidence>
<dbReference type="CTD" id="9810244"/>
<comment type="subcellular location">
    <subcellularLocation>
        <location evidence="1">Membrane</location>
        <topology evidence="1">Single-pass membrane protein</topology>
    </subcellularLocation>
</comment>
<dbReference type="GO" id="GO:0016757">
    <property type="term" value="F:glycosyltransferase activity"/>
    <property type="evidence" value="ECO:0007669"/>
    <property type="project" value="UniProtKB-UniRule"/>
</dbReference>
<keyword evidence="7" id="KW-0472">Membrane</keyword>
<reference evidence="9" key="1">
    <citation type="submission" date="2007-07" db="EMBL/GenBank/DDBJ databases">
        <title>PCAP assembly of the Caenorhabditis remanei genome.</title>
        <authorList>
            <consortium name="The Caenorhabditis remanei Sequencing Consortium"/>
            <person name="Wilson R.K."/>
        </authorList>
    </citation>
    <scope>NUCLEOTIDE SEQUENCE [LARGE SCALE GENOMIC DNA]</scope>
    <source>
        <strain evidence="9">PB4641</strain>
    </source>
</reference>
<dbReference type="AlphaFoldDB" id="E3NJE2"/>
<evidence type="ECO:0000313" key="10">
    <source>
        <dbReference type="Proteomes" id="UP000008281"/>
    </source>
</evidence>
<organism evidence="10">
    <name type="scientific">Caenorhabditis remanei</name>
    <name type="common">Caenorhabditis vulgaris</name>
    <dbReference type="NCBI Taxonomy" id="31234"/>
    <lineage>
        <taxon>Eukaryota</taxon>
        <taxon>Metazoa</taxon>
        <taxon>Ecdysozoa</taxon>
        <taxon>Nematoda</taxon>
        <taxon>Chromadorea</taxon>
        <taxon>Rhabditida</taxon>
        <taxon>Rhabditina</taxon>
        <taxon>Rhabditomorpha</taxon>
        <taxon>Rhabditoidea</taxon>
        <taxon>Rhabditidae</taxon>
        <taxon>Peloderinae</taxon>
        <taxon>Caenorhabditis</taxon>
    </lineage>
</organism>
<dbReference type="Proteomes" id="UP000008281">
    <property type="component" value="Unassembled WGS sequence"/>
</dbReference>
<dbReference type="OrthoDB" id="5809514at2759"/>
<evidence type="ECO:0000256" key="8">
    <source>
        <dbReference type="RuleBase" id="RU366017"/>
    </source>
</evidence>
<gene>
    <name evidence="9" type="ORF">CRE_04374</name>
</gene>
<evidence type="ECO:0000313" key="9">
    <source>
        <dbReference type="EMBL" id="EFP00625.1"/>
    </source>
</evidence>
<evidence type="ECO:0000256" key="1">
    <source>
        <dbReference type="ARBA" id="ARBA00004167"/>
    </source>
</evidence>
<dbReference type="FunCoup" id="E3NJE2">
    <property type="interactions" value="12"/>
</dbReference>
<dbReference type="Pfam" id="PF01697">
    <property type="entry name" value="Glyco_transf_92"/>
    <property type="match status" value="1"/>
</dbReference>
<evidence type="ECO:0000256" key="2">
    <source>
        <dbReference type="ARBA" id="ARBA00007647"/>
    </source>
</evidence>
<evidence type="ECO:0000256" key="4">
    <source>
        <dbReference type="ARBA" id="ARBA00022679"/>
    </source>
</evidence>
<protein>
    <recommendedName>
        <fullName evidence="8">Glycosyltransferase family 92 protein</fullName>
        <ecNumber evidence="8">2.4.1.-</ecNumber>
    </recommendedName>
</protein>
<dbReference type="PANTHER" id="PTHR21461">
    <property type="entry name" value="GLYCOSYLTRANSFERASE FAMILY 92 PROTEIN"/>
    <property type="match status" value="1"/>
</dbReference>
<keyword evidence="4 8" id="KW-0808">Transferase</keyword>
<dbReference type="OMA" id="NCTDGKH"/>
<proteinExistence type="inferred from homology"/>
<dbReference type="GO" id="GO:0005737">
    <property type="term" value="C:cytoplasm"/>
    <property type="evidence" value="ECO:0007669"/>
    <property type="project" value="TreeGrafter"/>
</dbReference>
<dbReference type="EMBL" id="DS268738">
    <property type="protein sequence ID" value="EFP00625.1"/>
    <property type="molecule type" value="Genomic_DNA"/>
</dbReference>
<sequence>MPDICSTRSKISILLFLAFLAILSVLYSIQVFDYDSTISGISSIYLENVRKFKESYPPMLIGAYESENRISVSVAALKPIGFTVYCRYFDKNGTEHEKPMKAFIYPLFVVICDKKSAETHRVAITDGSIGDVPEQFQVVVTRWNENYKRFLTHCSAPIFGKEPKWLHLVEMIEHYKLQGVSKFYFYVREIELNDMFLLKHYAIKREEVELIDIPSIYFDAVSQQLLAIADCHLRNRLSANWTIFSDIDERLVMTEEKETIREFLQESISEKYGAVMFAQRWIFKYEKLPEKFINYQQIMEEMPTRKWSLTTQPAVNCTDGKHCWGKMIINNQKVLQMLVHDVGEYENGYVPFILDPEVGYIRHYRDMNLGKWWERNRGAIERYQPFINTTYSPYFGSQLLSNVLQVLHEVYGNLR</sequence>
<keyword evidence="10" id="KW-1185">Reference proteome</keyword>
<dbReference type="KEGG" id="crq:GCK72_016481"/>
<dbReference type="GeneID" id="9810244"/>
<keyword evidence="3 8" id="KW-0328">Glycosyltransferase</keyword>
<evidence type="ECO:0000256" key="3">
    <source>
        <dbReference type="ARBA" id="ARBA00022676"/>
    </source>
</evidence>
<dbReference type="HOGENOM" id="CLU_008031_3_1_1"/>
<dbReference type="PANTHER" id="PTHR21461:SF19">
    <property type="entry name" value="GLYCOSYLTRANSFERASE FAMILY 92 PROTEIN"/>
    <property type="match status" value="1"/>
</dbReference>
<keyword evidence="6" id="KW-1133">Transmembrane helix</keyword>
<dbReference type="RefSeq" id="XP_003091480.2">
    <property type="nucleotide sequence ID" value="XM_003091432.2"/>
</dbReference>
<dbReference type="InterPro" id="IPR008166">
    <property type="entry name" value="Glyco_transf_92"/>
</dbReference>
<evidence type="ECO:0000256" key="5">
    <source>
        <dbReference type="ARBA" id="ARBA00022692"/>
    </source>
</evidence>
<comment type="similarity">
    <text evidence="2 8">Belongs to the glycosyltransferase 92 family.</text>
</comment>